<dbReference type="Gene3D" id="3.30.420.10">
    <property type="entry name" value="Ribonuclease H-like superfamily/Ribonuclease H"/>
    <property type="match status" value="1"/>
</dbReference>
<evidence type="ECO:0000313" key="13">
    <source>
        <dbReference type="EMBL" id="MPM49840.1"/>
    </source>
</evidence>
<evidence type="ECO:0000256" key="11">
    <source>
        <dbReference type="ARBA" id="ARBA00022842"/>
    </source>
</evidence>
<dbReference type="PROSITE" id="PS50879">
    <property type="entry name" value="RNASE_H_1"/>
    <property type="match status" value="1"/>
</dbReference>
<keyword evidence="10 13" id="KW-0378">Hydrolase</keyword>
<accession>A0A645A9I9</accession>
<protein>
    <recommendedName>
        <fullName evidence="6">Ribonuclease H</fullName>
        <ecNumber evidence="5">3.1.26.4</ecNumber>
    </recommendedName>
</protein>
<dbReference type="Pfam" id="PF01693">
    <property type="entry name" value="Cauli_VI"/>
    <property type="match status" value="1"/>
</dbReference>
<dbReference type="InterPro" id="IPR050092">
    <property type="entry name" value="RNase_H"/>
</dbReference>
<dbReference type="FunFam" id="3.40.970.10:FF:000002">
    <property type="entry name" value="Ribonuclease H"/>
    <property type="match status" value="1"/>
</dbReference>
<dbReference type="InterPro" id="IPR036397">
    <property type="entry name" value="RNaseH_sf"/>
</dbReference>
<dbReference type="InterPro" id="IPR012337">
    <property type="entry name" value="RNaseH-like_sf"/>
</dbReference>
<comment type="function">
    <text evidence="3">Endonuclease that specifically degrades the RNA of RNA-DNA hybrids.</text>
</comment>
<reference evidence="13" key="1">
    <citation type="submission" date="2019-08" db="EMBL/GenBank/DDBJ databases">
        <authorList>
            <person name="Kucharzyk K."/>
            <person name="Murdoch R.W."/>
            <person name="Higgins S."/>
            <person name="Loffler F."/>
        </authorList>
    </citation>
    <scope>NUCLEOTIDE SEQUENCE</scope>
</reference>
<dbReference type="InterPro" id="IPR002156">
    <property type="entry name" value="RNaseH_domain"/>
</dbReference>
<evidence type="ECO:0000256" key="5">
    <source>
        <dbReference type="ARBA" id="ARBA00012180"/>
    </source>
</evidence>
<dbReference type="EMBL" id="VSSQ01012696">
    <property type="protein sequence ID" value="MPM49840.1"/>
    <property type="molecule type" value="Genomic_DNA"/>
</dbReference>
<dbReference type="PANTHER" id="PTHR10642">
    <property type="entry name" value="RIBONUCLEASE H1"/>
    <property type="match status" value="1"/>
</dbReference>
<organism evidence="13">
    <name type="scientific">bioreactor metagenome</name>
    <dbReference type="NCBI Taxonomy" id="1076179"/>
    <lineage>
        <taxon>unclassified sequences</taxon>
        <taxon>metagenomes</taxon>
        <taxon>ecological metagenomes</taxon>
    </lineage>
</organism>
<evidence type="ECO:0000256" key="9">
    <source>
        <dbReference type="ARBA" id="ARBA00022759"/>
    </source>
</evidence>
<keyword evidence="11" id="KW-0460">Magnesium</keyword>
<dbReference type="AlphaFoldDB" id="A0A645A9I9"/>
<dbReference type="PANTHER" id="PTHR10642:SF26">
    <property type="entry name" value="RIBONUCLEASE H1"/>
    <property type="match status" value="1"/>
</dbReference>
<dbReference type="Gene3D" id="3.40.970.10">
    <property type="entry name" value="Ribonuclease H1, N-terminal domain"/>
    <property type="match status" value="1"/>
</dbReference>
<comment type="catalytic activity">
    <reaction evidence="1">
        <text>Endonucleolytic cleavage to 5'-phosphomonoester.</text>
        <dbReference type="EC" id="3.1.26.4"/>
    </reaction>
</comment>
<evidence type="ECO:0000256" key="8">
    <source>
        <dbReference type="ARBA" id="ARBA00022723"/>
    </source>
</evidence>
<evidence type="ECO:0000256" key="2">
    <source>
        <dbReference type="ARBA" id="ARBA00001946"/>
    </source>
</evidence>
<dbReference type="GO" id="GO:0046872">
    <property type="term" value="F:metal ion binding"/>
    <property type="evidence" value="ECO:0007669"/>
    <property type="project" value="UniProtKB-KW"/>
</dbReference>
<evidence type="ECO:0000256" key="6">
    <source>
        <dbReference type="ARBA" id="ARBA00017721"/>
    </source>
</evidence>
<dbReference type="Pfam" id="PF00075">
    <property type="entry name" value="RNase_H"/>
    <property type="match status" value="1"/>
</dbReference>
<keyword evidence="8" id="KW-0479">Metal-binding</keyword>
<dbReference type="InterPro" id="IPR011320">
    <property type="entry name" value="RNase_H1_N"/>
</dbReference>
<keyword evidence="7" id="KW-0540">Nuclease</keyword>
<evidence type="ECO:0000256" key="3">
    <source>
        <dbReference type="ARBA" id="ARBA00004065"/>
    </source>
</evidence>
<evidence type="ECO:0000256" key="4">
    <source>
        <dbReference type="ARBA" id="ARBA00005300"/>
    </source>
</evidence>
<comment type="caution">
    <text evidence="13">The sequence shown here is derived from an EMBL/GenBank/DDBJ whole genome shotgun (WGS) entry which is preliminary data.</text>
</comment>
<feature type="domain" description="RNase H type-1" evidence="12">
    <location>
        <begin position="73"/>
        <end position="207"/>
    </location>
</feature>
<dbReference type="InterPro" id="IPR037056">
    <property type="entry name" value="RNase_H1_N_sf"/>
</dbReference>
<dbReference type="EC" id="3.1.26.4" evidence="5"/>
<comment type="similarity">
    <text evidence="4">Belongs to the RNase H family.</text>
</comment>
<gene>
    <name evidence="13" type="primary">rnhA_27</name>
    <name evidence="13" type="ORF">SDC9_96572</name>
</gene>
<sequence>MAKKKFYVVWQGAVPGVYPSWDECKAQVSGFENARYKSFGTQEEAEAAFNDNPWKYIGKAEARTRKTAPSKKKFLTESIAVDAACSGNPGLMEYRGVFVADGMEIFHVGPLKDGTNNIGEFLAIVHALALLKQKNSNLPVYSDSMNAIKWVIRKKCNTKLEKTKGNQPVFSLIDRAERWLSENSYENPVIKWETDNWGEIPADFGRK</sequence>
<dbReference type="GO" id="GO:0003676">
    <property type="term" value="F:nucleic acid binding"/>
    <property type="evidence" value="ECO:0007669"/>
    <property type="project" value="InterPro"/>
</dbReference>
<dbReference type="PIRSF" id="PIRSF037839">
    <property type="entry name" value="Ribonuclease_H"/>
    <property type="match status" value="1"/>
</dbReference>
<proteinExistence type="inferred from homology"/>
<keyword evidence="9" id="KW-0255">Endonuclease</keyword>
<dbReference type="InterPro" id="IPR017290">
    <property type="entry name" value="RNase_H_bac"/>
</dbReference>
<comment type="cofactor">
    <cofactor evidence="2">
        <name>Mg(2+)</name>
        <dbReference type="ChEBI" id="CHEBI:18420"/>
    </cofactor>
</comment>
<evidence type="ECO:0000256" key="10">
    <source>
        <dbReference type="ARBA" id="ARBA00022801"/>
    </source>
</evidence>
<dbReference type="GO" id="GO:0043137">
    <property type="term" value="P:DNA replication, removal of RNA primer"/>
    <property type="evidence" value="ECO:0007669"/>
    <property type="project" value="TreeGrafter"/>
</dbReference>
<evidence type="ECO:0000259" key="12">
    <source>
        <dbReference type="PROSITE" id="PS50879"/>
    </source>
</evidence>
<evidence type="ECO:0000256" key="7">
    <source>
        <dbReference type="ARBA" id="ARBA00022722"/>
    </source>
</evidence>
<name>A0A645A9I9_9ZZZZ</name>
<dbReference type="InterPro" id="IPR009027">
    <property type="entry name" value="Ribosomal_bL9/RNase_H1_N"/>
</dbReference>
<dbReference type="GO" id="GO:0004523">
    <property type="term" value="F:RNA-DNA hybrid ribonuclease activity"/>
    <property type="evidence" value="ECO:0007669"/>
    <property type="project" value="UniProtKB-EC"/>
</dbReference>
<dbReference type="SUPFAM" id="SSF53098">
    <property type="entry name" value="Ribonuclease H-like"/>
    <property type="match status" value="1"/>
</dbReference>
<dbReference type="SUPFAM" id="SSF55658">
    <property type="entry name" value="L9 N-domain-like"/>
    <property type="match status" value="1"/>
</dbReference>
<evidence type="ECO:0000256" key="1">
    <source>
        <dbReference type="ARBA" id="ARBA00000077"/>
    </source>
</evidence>